<dbReference type="InterPro" id="IPR001451">
    <property type="entry name" value="Hexapep"/>
</dbReference>
<proteinExistence type="predicted"/>
<dbReference type="InterPro" id="IPR011004">
    <property type="entry name" value="Trimer_LpxA-like_sf"/>
</dbReference>
<evidence type="ECO:0000256" key="3">
    <source>
        <dbReference type="ARBA" id="ARBA00023315"/>
    </source>
</evidence>
<dbReference type="InterPro" id="IPR018357">
    <property type="entry name" value="Hexapep_transf_CS"/>
</dbReference>
<dbReference type="EMBL" id="LVCN01000005">
    <property type="protein sequence ID" value="KYL36923.1"/>
    <property type="molecule type" value="Genomic_DNA"/>
</dbReference>
<dbReference type="Gene3D" id="2.160.10.10">
    <property type="entry name" value="Hexapeptide repeat proteins"/>
    <property type="match status" value="1"/>
</dbReference>
<keyword evidence="1" id="KW-0808">Transferase</keyword>
<evidence type="ECO:0000256" key="2">
    <source>
        <dbReference type="ARBA" id="ARBA00022737"/>
    </source>
</evidence>
<dbReference type="PANTHER" id="PTHR23416">
    <property type="entry name" value="SIALIC ACID SYNTHASE-RELATED"/>
    <property type="match status" value="1"/>
</dbReference>
<reference evidence="4 5" key="1">
    <citation type="submission" date="2016-03" db="EMBL/GenBank/DDBJ databases">
        <authorList>
            <person name="Zhang H."/>
            <person name="Liu R."/>
            <person name="Wang M."/>
            <person name="Wang H."/>
            <person name="Wang L."/>
            <person name="Song L."/>
        </authorList>
    </citation>
    <scope>NUCLEOTIDE SEQUENCE [LARGE SCALE GENOMIC DNA]</scope>
    <source>
        <strain evidence="4 5">DSM 16099</strain>
    </source>
</reference>
<evidence type="ECO:0008006" key="6">
    <source>
        <dbReference type="Google" id="ProtNLM"/>
    </source>
</evidence>
<dbReference type="PANTHER" id="PTHR23416:SF78">
    <property type="entry name" value="LIPOPOLYSACCHARIDE BIOSYNTHESIS O-ACETYL TRANSFERASE WBBJ-RELATED"/>
    <property type="match status" value="1"/>
</dbReference>
<dbReference type="AlphaFoldDB" id="A0ABD4ETI8"/>
<evidence type="ECO:0000256" key="1">
    <source>
        <dbReference type="ARBA" id="ARBA00022679"/>
    </source>
</evidence>
<name>A0ABD4ETI8_9GAMM</name>
<dbReference type="InterPro" id="IPR051159">
    <property type="entry name" value="Hexapeptide_acetyltransf"/>
</dbReference>
<keyword evidence="3" id="KW-0012">Acyltransferase</keyword>
<accession>A0ABD4ETI8</accession>
<dbReference type="Proteomes" id="UP000075763">
    <property type="component" value="Unassembled WGS sequence"/>
</dbReference>
<keyword evidence="2" id="KW-0677">Repeat</keyword>
<dbReference type="PROSITE" id="PS00101">
    <property type="entry name" value="HEXAPEP_TRANSFERASES"/>
    <property type="match status" value="1"/>
</dbReference>
<evidence type="ECO:0000313" key="4">
    <source>
        <dbReference type="EMBL" id="KYL36923.1"/>
    </source>
</evidence>
<organism evidence="4 5">
    <name type="scientific">Pseudoalteromonas tetraodonis</name>
    <dbReference type="NCBI Taxonomy" id="43659"/>
    <lineage>
        <taxon>Bacteria</taxon>
        <taxon>Pseudomonadati</taxon>
        <taxon>Pseudomonadota</taxon>
        <taxon>Gammaproteobacteria</taxon>
        <taxon>Alteromonadales</taxon>
        <taxon>Pseudoalteromonadaceae</taxon>
        <taxon>Pseudoalteromonas</taxon>
    </lineage>
</organism>
<dbReference type="Pfam" id="PF00132">
    <property type="entry name" value="Hexapep"/>
    <property type="match status" value="1"/>
</dbReference>
<dbReference type="GO" id="GO:0016746">
    <property type="term" value="F:acyltransferase activity"/>
    <property type="evidence" value="ECO:0007669"/>
    <property type="project" value="UniProtKB-KW"/>
</dbReference>
<gene>
    <name evidence="4" type="ORF">A2I96_06515</name>
</gene>
<comment type="caution">
    <text evidence="4">The sequence shown here is derived from an EMBL/GenBank/DDBJ whole genome shotgun (WGS) entry which is preliminary data.</text>
</comment>
<dbReference type="CDD" id="cd04647">
    <property type="entry name" value="LbH_MAT_like"/>
    <property type="match status" value="1"/>
</dbReference>
<dbReference type="SUPFAM" id="SSF51161">
    <property type="entry name" value="Trimeric LpxA-like enzymes"/>
    <property type="match status" value="1"/>
</dbReference>
<sequence>MFNKLLNYLVRKIKKDPFYSVDEKIDFHSFICLVKLKGFALTKGIFYQLIRFKRPVVLFLGKGVVINHANKLCFKGVATIGNMVTIDCLGKVGVTLGENVTIPDGCFIRCTGVITDLGQGVAIGNNTGLGHYNFINGQGGVVIGDDVIIGPYVKILSENHKFDRIDTPIRLQGVSRVGIKIHSDVWIGANVTILDGVEIGKGSIIGAGSIVTRSIPEYSLAVGSPCKVLKNRKSNL</sequence>
<protein>
    <recommendedName>
        <fullName evidence="6">Acetyltransferase</fullName>
    </recommendedName>
</protein>
<evidence type="ECO:0000313" key="5">
    <source>
        <dbReference type="Proteomes" id="UP000075763"/>
    </source>
</evidence>